<gene>
    <name evidence="1" type="ORF">PXEA_LOCUS8833</name>
</gene>
<name>A0A3S5CES8_9PLAT</name>
<dbReference type="Proteomes" id="UP000784294">
    <property type="component" value="Unassembled WGS sequence"/>
</dbReference>
<protein>
    <submittedName>
        <fullName evidence="1">Uncharacterized protein</fullName>
    </submittedName>
</protein>
<reference evidence="1" key="1">
    <citation type="submission" date="2018-11" db="EMBL/GenBank/DDBJ databases">
        <authorList>
            <consortium name="Pathogen Informatics"/>
        </authorList>
    </citation>
    <scope>NUCLEOTIDE SEQUENCE</scope>
</reference>
<dbReference type="AlphaFoldDB" id="A0A3S5CES8"/>
<proteinExistence type="predicted"/>
<accession>A0A3S5CES8</accession>
<dbReference type="EMBL" id="CAAALY010024481">
    <property type="protein sequence ID" value="VEL15393.1"/>
    <property type="molecule type" value="Genomic_DNA"/>
</dbReference>
<evidence type="ECO:0000313" key="1">
    <source>
        <dbReference type="EMBL" id="VEL15393.1"/>
    </source>
</evidence>
<keyword evidence="2" id="KW-1185">Reference proteome</keyword>
<sequence>MLCTLTTRLELWVRQEGVIITSGRLGQLAKCCILGCFEKMYSILISAFRGTPLFTEACTVAPLASQRSLQDGKHFGESGYQKVAVERPILFGEVHPVGNQSSDLCKQQLVWTEHTSIDG</sequence>
<comment type="caution">
    <text evidence="1">The sequence shown here is derived from an EMBL/GenBank/DDBJ whole genome shotgun (WGS) entry which is preliminary data.</text>
</comment>
<organism evidence="1 2">
    <name type="scientific">Protopolystoma xenopodis</name>
    <dbReference type="NCBI Taxonomy" id="117903"/>
    <lineage>
        <taxon>Eukaryota</taxon>
        <taxon>Metazoa</taxon>
        <taxon>Spiralia</taxon>
        <taxon>Lophotrochozoa</taxon>
        <taxon>Platyhelminthes</taxon>
        <taxon>Monogenea</taxon>
        <taxon>Polyopisthocotylea</taxon>
        <taxon>Polystomatidea</taxon>
        <taxon>Polystomatidae</taxon>
        <taxon>Protopolystoma</taxon>
    </lineage>
</organism>
<evidence type="ECO:0000313" key="2">
    <source>
        <dbReference type="Proteomes" id="UP000784294"/>
    </source>
</evidence>